<reference evidence="2 3" key="1">
    <citation type="submission" date="2019-12" db="EMBL/GenBank/DDBJ databases">
        <authorList>
            <person name="Alioto T."/>
            <person name="Alioto T."/>
            <person name="Gomez Garrido J."/>
        </authorList>
    </citation>
    <scope>NUCLEOTIDE SEQUENCE [LARGE SCALE GENOMIC DNA]</scope>
</reference>
<dbReference type="EMBL" id="CACTIH010001858">
    <property type="protein sequence ID" value="CAA2966332.1"/>
    <property type="molecule type" value="Genomic_DNA"/>
</dbReference>
<feature type="compositionally biased region" description="Basic and acidic residues" evidence="1">
    <location>
        <begin position="85"/>
        <end position="104"/>
    </location>
</feature>
<dbReference type="AlphaFoldDB" id="A0A8S0QG72"/>
<proteinExistence type="predicted"/>
<comment type="caution">
    <text evidence="2">The sequence shown here is derived from an EMBL/GenBank/DDBJ whole genome shotgun (WGS) entry which is preliminary data.</text>
</comment>
<protein>
    <submittedName>
        <fullName evidence="2">Uncharacterized protein</fullName>
    </submittedName>
</protein>
<evidence type="ECO:0000313" key="3">
    <source>
        <dbReference type="Proteomes" id="UP000594638"/>
    </source>
</evidence>
<name>A0A8S0QG72_OLEEU</name>
<feature type="compositionally biased region" description="Polar residues" evidence="1">
    <location>
        <begin position="33"/>
        <end position="44"/>
    </location>
</feature>
<dbReference type="Proteomes" id="UP000594638">
    <property type="component" value="Unassembled WGS sequence"/>
</dbReference>
<gene>
    <name evidence="2" type="ORF">OLEA9_A016596</name>
</gene>
<evidence type="ECO:0000313" key="2">
    <source>
        <dbReference type="EMBL" id="CAA2966332.1"/>
    </source>
</evidence>
<dbReference type="Gramene" id="OE9A016596T1">
    <property type="protein sequence ID" value="OE9A016596C1"/>
    <property type="gene ID" value="OE9A016596"/>
</dbReference>
<feature type="region of interest" description="Disordered" evidence="1">
    <location>
        <begin position="15"/>
        <end position="104"/>
    </location>
</feature>
<feature type="region of interest" description="Disordered" evidence="1">
    <location>
        <begin position="161"/>
        <end position="184"/>
    </location>
</feature>
<organism evidence="2 3">
    <name type="scientific">Olea europaea subsp. europaea</name>
    <dbReference type="NCBI Taxonomy" id="158383"/>
    <lineage>
        <taxon>Eukaryota</taxon>
        <taxon>Viridiplantae</taxon>
        <taxon>Streptophyta</taxon>
        <taxon>Embryophyta</taxon>
        <taxon>Tracheophyta</taxon>
        <taxon>Spermatophyta</taxon>
        <taxon>Magnoliopsida</taxon>
        <taxon>eudicotyledons</taxon>
        <taxon>Gunneridae</taxon>
        <taxon>Pentapetalae</taxon>
        <taxon>asterids</taxon>
        <taxon>lamiids</taxon>
        <taxon>Lamiales</taxon>
        <taxon>Oleaceae</taxon>
        <taxon>Oleeae</taxon>
        <taxon>Olea</taxon>
    </lineage>
</organism>
<accession>A0A8S0QG72</accession>
<evidence type="ECO:0000256" key="1">
    <source>
        <dbReference type="SAM" id="MobiDB-lite"/>
    </source>
</evidence>
<feature type="compositionally biased region" description="Basic and acidic residues" evidence="1">
    <location>
        <begin position="173"/>
        <end position="184"/>
    </location>
</feature>
<keyword evidence="3" id="KW-1185">Reference proteome</keyword>
<feature type="compositionally biased region" description="Basic and acidic residues" evidence="1">
    <location>
        <begin position="15"/>
        <end position="26"/>
    </location>
</feature>
<sequence>MGSFLRNVHTENIKLSAEEMKKKGNDPPDDATFNEQSHMSQTESIYIDVHDHTQFPQKGSSAKEHLKGKPSNSVACTKPRLISRNGDHSSTDGSDERHGGHERICTKLDPAGKCQQYNTLDPTSNHTSAAKDPCYKMENNITHDKGKGKTSKILNLECAQQPQDSPHPMIGSEAHKGCGDKAVN</sequence>